<gene>
    <name evidence="3" type="primary">20345038</name>
    <name evidence="2" type="ORF">GGTG_04580</name>
</gene>
<dbReference type="HOGENOM" id="CLU_2210219_0_0_1"/>
<protein>
    <submittedName>
        <fullName evidence="2 3">Uncharacterized protein</fullName>
    </submittedName>
</protein>
<accession>J3NTI0</accession>
<dbReference type="AlphaFoldDB" id="J3NTI0"/>
<feature type="region of interest" description="Disordered" evidence="1">
    <location>
        <begin position="23"/>
        <end position="69"/>
    </location>
</feature>
<reference evidence="4" key="1">
    <citation type="submission" date="2010-07" db="EMBL/GenBank/DDBJ databases">
        <title>The genome sequence of Gaeumannomyces graminis var. tritici strain R3-111a-1.</title>
        <authorList>
            <consortium name="The Broad Institute Genome Sequencing Platform"/>
            <person name="Ma L.-J."/>
            <person name="Dead R."/>
            <person name="Young S."/>
            <person name="Zeng Q."/>
            <person name="Koehrsen M."/>
            <person name="Alvarado L."/>
            <person name="Berlin A."/>
            <person name="Chapman S.B."/>
            <person name="Chen Z."/>
            <person name="Freedman E."/>
            <person name="Gellesch M."/>
            <person name="Goldberg J."/>
            <person name="Griggs A."/>
            <person name="Gujja S."/>
            <person name="Heilman E.R."/>
            <person name="Heiman D."/>
            <person name="Hepburn T."/>
            <person name="Howarth C."/>
            <person name="Jen D."/>
            <person name="Larson L."/>
            <person name="Mehta T."/>
            <person name="Neiman D."/>
            <person name="Pearson M."/>
            <person name="Roberts A."/>
            <person name="Saif S."/>
            <person name="Shea T."/>
            <person name="Shenoy N."/>
            <person name="Sisk P."/>
            <person name="Stolte C."/>
            <person name="Sykes S."/>
            <person name="Walk T."/>
            <person name="White J."/>
            <person name="Yandava C."/>
            <person name="Haas B."/>
            <person name="Nusbaum C."/>
            <person name="Birren B."/>
        </authorList>
    </citation>
    <scope>NUCLEOTIDE SEQUENCE [LARGE SCALE GENOMIC DNA]</scope>
    <source>
        <strain evidence="4">R3-111a-1</strain>
    </source>
</reference>
<name>J3NTI0_GAET3</name>
<organism evidence="2">
    <name type="scientific">Gaeumannomyces tritici (strain R3-111a-1)</name>
    <name type="common">Wheat and barley take-all root rot fungus</name>
    <name type="synonym">Gaeumannomyces graminis var. tritici</name>
    <dbReference type="NCBI Taxonomy" id="644352"/>
    <lineage>
        <taxon>Eukaryota</taxon>
        <taxon>Fungi</taxon>
        <taxon>Dikarya</taxon>
        <taxon>Ascomycota</taxon>
        <taxon>Pezizomycotina</taxon>
        <taxon>Sordariomycetes</taxon>
        <taxon>Sordariomycetidae</taxon>
        <taxon>Magnaporthales</taxon>
        <taxon>Magnaporthaceae</taxon>
        <taxon>Gaeumannomyces</taxon>
    </lineage>
</organism>
<dbReference type="Proteomes" id="UP000006039">
    <property type="component" value="Unassembled WGS sequence"/>
</dbReference>
<dbReference type="EnsemblFungi" id="EJT79496">
    <property type="protein sequence ID" value="EJT79496"/>
    <property type="gene ID" value="GGTG_04580"/>
</dbReference>
<reference evidence="3" key="4">
    <citation type="journal article" date="2015" name="G3 (Bethesda)">
        <title>Genome sequences of three phytopathogenic species of the Magnaporthaceae family of fungi.</title>
        <authorList>
            <person name="Okagaki L.H."/>
            <person name="Nunes C.C."/>
            <person name="Sailsbery J."/>
            <person name="Clay B."/>
            <person name="Brown D."/>
            <person name="John T."/>
            <person name="Oh Y."/>
            <person name="Young N."/>
            <person name="Fitzgerald M."/>
            <person name="Haas B.J."/>
            <person name="Zeng Q."/>
            <person name="Young S."/>
            <person name="Adiconis X."/>
            <person name="Fan L."/>
            <person name="Levin J.Z."/>
            <person name="Mitchell T.K."/>
            <person name="Okubara P.A."/>
            <person name="Farman M.L."/>
            <person name="Kohn L.M."/>
            <person name="Birren B."/>
            <person name="Ma L.-J."/>
            <person name="Dean R.A."/>
        </authorList>
    </citation>
    <scope>NUCLEOTIDE SEQUENCE</scope>
    <source>
        <strain evidence="3">R3-111a-1</strain>
    </source>
</reference>
<dbReference type="GeneID" id="20345038"/>
<feature type="compositionally biased region" description="Polar residues" evidence="1">
    <location>
        <begin position="23"/>
        <end position="44"/>
    </location>
</feature>
<keyword evidence="4" id="KW-1185">Reference proteome</keyword>
<evidence type="ECO:0000313" key="4">
    <source>
        <dbReference type="Proteomes" id="UP000006039"/>
    </source>
</evidence>
<proteinExistence type="predicted"/>
<sequence length="107" mass="11688">MFSRSPCNPWVPAAGGLGVVNPETLSTQPRTVQPETIPDSSSSGKHWIEAKAWEDNPPALGRRTARSRRQAYGPSIFPTRGVFCLAQPNALVQSERGSASCPIWRTR</sequence>
<evidence type="ECO:0000313" key="3">
    <source>
        <dbReference type="EnsemblFungi" id="EJT79496"/>
    </source>
</evidence>
<dbReference type="RefSeq" id="XP_009220641.1">
    <property type="nucleotide sequence ID" value="XM_009222377.1"/>
</dbReference>
<evidence type="ECO:0000256" key="1">
    <source>
        <dbReference type="SAM" id="MobiDB-lite"/>
    </source>
</evidence>
<reference evidence="3" key="5">
    <citation type="submission" date="2018-04" db="UniProtKB">
        <authorList>
            <consortium name="EnsemblFungi"/>
        </authorList>
    </citation>
    <scope>IDENTIFICATION</scope>
    <source>
        <strain evidence="3">R3-111a-1</strain>
    </source>
</reference>
<dbReference type="VEuPathDB" id="FungiDB:GGTG_04580"/>
<reference evidence="2" key="3">
    <citation type="submission" date="2010-09" db="EMBL/GenBank/DDBJ databases">
        <title>Annotation of Gaeumannomyces graminis var. tritici R3-111a-1.</title>
        <authorList>
            <consortium name="The Broad Institute Genome Sequencing Platform"/>
            <person name="Ma L.-J."/>
            <person name="Dead R."/>
            <person name="Young S.K."/>
            <person name="Zeng Q."/>
            <person name="Gargeya S."/>
            <person name="Fitzgerald M."/>
            <person name="Haas B."/>
            <person name="Abouelleil A."/>
            <person name="Alvarado L."/>
            <person name="Arachchi H.M."/>
            <person name="Berlin A."/>
            <person name="Brown A."/>
            <person name="Chapman S.B."/>
            <person name="Chen Z."/>
            <person name="Dunbar C."/>
            <person name="Freedman E."/>
            <person name="Gearin G."/>
            <person name="Gellesch M."/>
            <person name="Goldberg J."/>
            <person name="Griggs A."/>
            <person name="Gujja S."/>
            <person name="Heiman D."/>
            <person name="Howarth C."/>
            <person name="Larson L."/>
            <person name="Lui A."/>
            <person name="MacDonald P.J.P."/>
            <person name="Mehta T."/>
            <person name="Montmayeur A."/>
            <person name="Murphy C."/>
            <person name="Neiman D."/>
            <person name="Pearson M."/>
            <person name="Priest M."/>
            <person name="Roberts A."/>
            <person name="Saif S."/>
            <person name="Shea T."/>
            <person name="Shenoy N."/>
            <person name="Sisk P."/>
            <person name="Stolte C."/>
            <person name="Sykes S."/>
            <person name="Yandava C."/>
            <person name="Wortman J."/>
            <person name="Nusbaum C."/>
            <person name="Birren B."/>
        </authorList>
    </citation>
    <scope>NUCLEOTIDE SEQUENCE</scope>
    <source>
        <strain evidence="2">R3-111a-1</strain>
    </source>
</reference>
<evidence type="ECO:0000313" key="2">
    <source>
        <dbReference type="EMBL" id="EJT79496.1"/>
    </source>
</evidence>
<reference evidence="2" key="2">
    <citation type="submission" date="2010-07" db="EMBL/GenBank/DDBJ databases">
        <authorList>
            <consortium name="The Broad Institute Genome Sequencing Platform"/>
            <consortium name="Broad Institute Genome Sequencing Center for Infectious Disease"/>
            <person name="Ma L.-J."/>
            <person name="Dead R."/>
            <person name="Young S."/>
            <person name="Zeng Q."/>
            <person name="Koehrsen M."/>
            <person name="Alvarado L."/>
            <person name="Berlin A."/>
            <person name="Chapman S.B."/>
            <person name="Chen Z."/>
            <person name="Freedman E."/>
            <person name="Gellesch M."/>
            <person name="Goldberg J."/>
            <person name="Griggs A."/>
            <person name="Gujja S."/>
            <person name="Heilman E.R."/>
            <person name="Heiman D."/>
            <person name="Hepburn T."/>
            <person name="Howarth C."/>
            <person name="Jen D."/>
            <person name="Larson L."/>
            <person name="Mehta T."/>
            <person name="Neiman D."/>
            <person name="Pearson M."/>
            <person name="Roberts A."/>
            <person name="Saif S."/>
            <person name="Shea T."/>
            <person name="Shenoy N."/>
            <person name="Sisk P."/>
            <person name="Stolte C."/>
            <person name="Sykes S."/>
            <person name="Walk T."/>
            <person name="White J."/>
            <person name="Yandava C."/>
            <person name="Haas B."/>
            <person name="Nusbaum C."/>
            <person name="Birren B."/>
        </authorList>
    </citation>
    <scope>NUCLEOTIDE SEQUENCE</scope>
    <source>
        <strain evidence="2">R3-111a-1</strain>
    </source>
</reference>
<dbReference type="EMBL" id="GL385396">
    <property type="protein sequence ID" value="EJT79496.1"/>
    <property type="molecule type" value="Genomic_DNA"/>
</dbReference>